<sequence length="116" mass="12932">MTGRTEEWKKKWLTPMNPCLYFSEAGHWVPDCPERKKAIIVKKRINSPRLSVAQIGAVPALENNEILLDSRATHSAVGDLSLFINLNPADIKLSVASSEPFDVGTIRSIKLNTKFV</sequence>
<dbReference type="EMBL" id="AVOT02008985">
    <property type="protein sequence ID" value="MBW0487121.1"/>
    <property type="molecule type" value="Genomic_DNA"/>
</dbReference>
<name>A0A9Q3H0V8_9BASI</name>
<dbReference type="GO" id="GO:0003676">
    <property type="term" value="F:nucleic acid binding"/>
    <property type="evidence" value="ECO:0007669"/>
    <property type="project" value="InterPro"/>
</dbReference>
<evidence type="ECO:0000313" key="3">
    <source>
        <dbReference type="Proteomes" id="UP000765509"/>
    </source>
</evidence>
<keyword evidence="1" id="KW-0507">mRNA processing</keyword>
<keyword evidence="3" id="KW-1185">Reference proteome</keyword>
<organism evidence="2 3">
    <name type="scientific">Austropuccinia psidii MF-1</name>
    <dbReference type="NCBI Taxonomy" id="1389203"/>
    <lineage>
        <taxon>Eukaryota</taxon>
        <taxon>Fungi</taxon>
        <taxon>Dikarya</taxon>
        <taxon>Basidiomycota</taxon>
        <taxon>Pucciniomycotina</taxon>
        <taxon>Pucciniomycetes</taxon>
        <taxon>Pucciniales</taxon>
        <taxon>Sphaerophragmiaceae</taxon>
        <taxon>Austropuccinia</taxon>
    </lineage>
</organism>
<dbReference type="AlphaFoldDB" id="A0A9Q3H0V8"/>
<dbReference type="GO" id="GO:0006397">
    <property type="term" value="P:mRNA processing"/>
    <property type="evidence" value="ECO:0007669"/>
    <property type="project" value="UniProtKB-KW"/>
</dbReference>
<dbReference type="SUPFAM" id="SSF57756">
    <property type="entry name" value="Retrovirus zinc finger-like domains"/>
    <property type="match status" value="1"/>
</dbReference>
<accession>A0A9Q3H0V8</accession>
<evidence type="ECO:0000256" key="1">
    <source>
        <dbReference type="ARBA" id="ARBA00022664"/>
    </source>
</evidence>
<reference evidence="2" key="1">
    <citation type="submission" date="2021-03" db="EMBL/GenBank/DDBJ databases">
        <title>Draft genome sequence of rust myrtle Austropuccinia psidii MF-1, a brazilian biotype.</title>
        <authorList>
            <person name="Quecine M.C."/>
            <person name="Pachon D.M.R."/>
            <person name="Bonatelli M.L."/>
            <person name="Correr F.H."/>
            <person name="Franceschini L.M."/>
            <person name="Leite T.F."/>
            <person name="Margarido G.R.A."/>
            <person name="Almeida C.A."/>
            <person name="Ferrarezi J.A."/>
            <person name="Labate C.A."/>
        </authorList>
    </citation>
    <scope>NUCLEOTIDE SEQUENCE</scope>
    <source>
        <strain evidence="2">MF-1</strain>
    </source>
</reference>
<protein>
    <submittedName>
        <fullName evidence="2">Uncharacterized protein</fullName>
    </submittedName>
</protein>
<dbReference type="Proteomes" id="UP000765509">
    <property type="component" value="Unassembled WGS sequence"/>
</dbReference>
<proteinExistence type="predicted"/>
<dbReference type="OrthoDB" id="1099063at2759"/>
<gene>
    <name evidence="2" type="ORF">O181_026836</name>
</gene>
<comment type="caution">
    <text evidence="2">The sequence shown here is derived from an EMBL/GenBank/DDBJ whole genome shotgun (WGS) entry which is preliminary data.</text>
</comment>
<dbReference type="GO" id="GO:0008270">
    <property type="term" value="F:zinc ion binding"/>
    <property type="evidence" value="ECO:0007669"/>
    <property type="project" value="InterPro"/>
</dbReference>
<evidence type="ECO:0000313" key="2">
    <source>
        <dbReference type="EMBL" id="MBW0487121.1"/>
    </source>
</evidence>
<dbReference type="InterPro" id="IPR036875">
    <property type="entry name" value="Znf_CCHC_sf"/>
</dbReference>